<protein>
    <submittedName>
        <fullName evidence="1">Uncharacterized protein</fullName>
    </submittedName>
</protein>
<accession>A0ABU2FGT4</accession>
<reference evidence="1 2" key="1">
    <citation type="submission" date="2022-06" db="EMBL/GenBank/DDBJ databases">
        <title>Haloarcula sp. a new haloarchaeum isolate from saline soil.</title>
        <authorList>
            <person name="Strakova D."/>
            <person name="Galisteo C."/>
            <person name="Sanchez-Porro C."/>
            <person name="Ventosa A."/>
        </authorList>
    </citation>
    <scope>NUCLEOTIDE SEQUENCE [LARGE SCALE GENOMIC DNA]</scope>
    <source>
        <strain evidence="1 2">S1CR25-12</strain>
    </source>
</reference>
<evidence type="ECO:0000313" key="2">
    <source>
        <dbReference type="Proteomes" id="UP001259659"/>
    </source>
</evidence>
<evidence type="ECO:0000313" key="1">
    <source>
        <dbReference type="EMBL" id="MDS0261480.1"/>
    </source>
</evidence>
<gene>
    <name evidence="1" type="ORF">NDI56_18925</name>
</gene>
<comment type="caution">
    <text evidence="1">The sequence shown here is derived from an EMBL/GenBank/DDBJ whole genome shotgun (WGS) entry which is preliminary data.</text>
</comment>
<dbReference type="Proteomes" id="UP001259659">
    <property type="component" value="Unassembled WGS sequence"/>
</dbReference>
<sequence length="136" mass="15423">RADQITVATEIYQYRALDIDVFVELALLIYADSAQSDLSQSVREALHDDLITHRARCLLFKDIHDIQRDYRDNDVTPVLAHLEETEDAAAVATFIDDIANRFSYSADSRGSYRNALLSLERRPDSVVEEISGQMGF</sequence>
<feature type="non-terminal residue" evidence="1">
    <location>
        <position position="1"/>
    </location>
</feature>
<organism evidence="1 2">
    <name type="scientific">Haloarcula saliterrae</name>
    <dbReference type="NCBI Taxonomy" id="2950534"/>
    <lineage>
        <taxon>Archaea</taxon>
        <taxon>Methanobacteriati</taxon>
        <taxon>Methanobacteriota</taxon>
        <taxon>Stenosarchaea group</taxon>
        <taxon>Halobacteria</taxon>
        <taxon>Halobacteriales</taxon>
        <taxon>Haloarculaceae</taxon>
        <taxon>Haloarcula</taxon>
    </lineage>
</organism>
<dbReference type="EMBL" id="JAMQON010000006">
    <property type="protein sequence ID" value="MDS0261480.1"/>
    <property type="molecule type" value="Genomic_DNA"/>
</dbReference>
<proteinExistence type="predicted"/>
<name>A0ABU2FGT4_9EURY</name>
<keyword evidence="2" id="KW-1185">Reference proteome</keyword>